<dbReference type="PANTHER" id="PTHR42923">
    <property type="entry name" value="PROTOPORPHYRINOGEN OXIDASE"/>
    <property type="match status" value="1"/>
</dbReference>
<keyword evidence="3" id="KW-1185">Reference proteome</keyword>
<gene>
    <name evidence="2" type="ORF">ACHHYP_10430</name>
</gene>
<accession>A0A1V9YLE2</accession>
<reference evidence="2 3" key="1">
    <citation type="journal article" date="2014" name="Genome Biol. Evol.">
        <title>The secreted proteins of Achlya hypogyna and Thraustotheca clavata identify the ancestral oomycete secretome and reveal gene acquisitions by horizontal gene transfer.</title>
        <authorList>
            <person name="Misner I."/>
            <person name="Blouin N."/>
            <person name="Leonard G."/>
            <person name="Richards T.A."/>
            <person name="Lane C.E."/>
        </authorList>
    </citation>
    <scope>NUCLEOTIDE SEQUENCE [LARGE SCALE GENOMIC DNA]</scope>
    <source>
        <strain evidence="2 3">ATCC 48635</strain>
    </source>
</reference>
<comment type="caution">
    <text evidence="2">The sequence shown here is derived from an EMBL/GenBank/DDBJ whole genome shotgun (WGS) entry which is preliminary data.</text>
</comment>
<feature type="transmembrane region" description="Helical" evidence="1">
    <location>
        <begin position="443"/>
        <end position="462"/>
    </location>
</feature>
<sequence length="465" mass="51335">MKIAVIGSGISGLSATYLLGATHDVTVFESEERLGMCSHTMHFGDVHLDSPIRSYSTGFYVNLAALYDAIAVETRELPCDMAFLELGQRPFYRSSAYTLFGYRLPSFRHLVHIYRQYSFRALKDALHFFQSNPAQTPPTMSVGEYVAAEGYSTDFIEGILLPFLSMMLTCSYDACLEYPIAIVHEYFSKSTSMNQRVTVNGSVNVARLLAARASTVHLGTRITGVWQATAATPQVKVSYVRGGSDEEETEWFDHVVVASQASTALEFLKDLDADVRETVAAIPHDYTKTVVHKDPSVMPVNRADWSFFNFVLPPQGAPVRSDRMDAMMTLWPTRWTPEVAALENVFQTWNPTVPIDESLVLRQMGFIRPVFNKASHGLITALRSKQGRGGLWFCGPYAYFQVPLQESAVCSAMEVAAALGAPAPWTITPPKKPRNTSSWGASYALPFALVGVPVLVAATLALRKA</sequence>
<dbReference type="OrthoDB" id="5977668at2759"/>
<dbReference type="PANTHER" id="PTHR42923:SF42">
    <property type="entry name" value="AMINE OXIDASE DOMAIN-CONTAINING PROTEIN"/>
    <property type="match status" value="1"/>
</dbReference>
<dbReference type="Gene3D" id="1.10.405.20">
    <property type="match status" value="1"/>
</dbReference>
<keyword evidence="1" id="KW-1133">Transmembrane helix</keyword>
<dbReference type="InterPro" id="IPR050464">
    <property type="entry name" value="Zeta_carotene_desat/Oxidored"/>
</dbReference>
<organism evidence="2 3">
    <name type="scientific">Achlya hypogyna</name>
    <name type="common">Oomycete</name>
    <name type="synonym">Protoachlya hypogyna</name>
    <dbReference type="NCBI Taxonomy" id="1202772"/>
    <lineage>
        <taxon>Eukaryota</taxon>
        <taxon>Sar</taxon>
        <taxon>Stramenopiles</taxon>
        <taxon>Oomycota</taxon>
        <taxon>Saprolegniomycetes</taxon>
        <taxon>Saprolegniales</taxon>
        <taxon>Achlyaceae</taxon>
        <taxon>Achlya</taxon>
    </lineage>
</organism>
<keyword evidence="1" id="KW-0472">Membrane</keyword>
<dbReference type="EMBL" id="JNBR01001498">
    <property type="protein sequence ID" value="OQR86545.1"/>
    <property type="molecule type" value="Genomic_DNA"/>
</dbReference>
<proteinExistence type="predicted"/>
<dbReference type="STRING" id="1202772.A0A1V9YLE2"/>
<dbReference type="AlphaFoldDB" id="A0A1V9YLE2"/>
<dbReference type="Gene3D" id="3.30.70.1990">
    <property type="match status" value="1"/>
</dbReference>
<dbReference type="Gene3D" id="3.50.50.60">
    <property type="entry name" value="FAD/NAD(P)-binding domain"/>
    <property type="match status" value="1"/>
</dbReference>
<evidence type="ECO:0000256" key="1">
    <source>
        <dbReference type="SAM" id="Phobius"/>
    </source>
</evidence>
<dbReference type="SUPFAM" id="SSF51905">
    <property type="entry name" value="FAD/NAD(P)-binding domain"/>
    <property type="match status" value="1"/>
</dbReference>
<dbReference type="Proteomes" id="UP000243579">
    <property type="component" value="Unassembled WGS sequence"/>
</dbReference>
<dbReference type="GO" id="GO:0016491">
    <property type="term" value="F:oxidoreductase activity"/>
    <property type="evidence" value="ECO:0007669"/>
    <property type="project" value="TreeGrafter"/>
</dbReference>
<evidence type="ECO:0000313" key="3">
    <source>
        <dbReference type="Proteomes" id="UP000243579"/>
    </source>
</evidence>
<name>A0A1V9YLE2_ACHHY</name>
<dbReference type="Pfam" id="PF13450">
    <property type="entry name" value="NAD_binding_8"/>
    <property type="match status" value="1"/>
</dbReference>
<dbReference type="InterPro" id="IPR036188">
    <property type="entry name" value="FAD/NAD-bd_sf"/>
</dbReference>
<keyword evidence="1" id="KW-0812">Transmembrane</keyword>
<protein>
    <submittedName>
        <fullName evidence="2">NAD(P)-binding Rossmann-like domain protein</fullName>
    </submittedName>
</protein>
<evidence type="ECO:0000313" key="2">
    <source>
        <dbReference type="EMBL" id="OQR86545.1"/>
    </source>
</evidence>